<name>A0AA38MMW2_9CUCU</name>
<dbReference type="Proteomes" id="UP001168821">
    <property type="component" value="Unassembled WGS sequence"/>
</dbReference>
<sequence length="136" mass="15569">MAIHIENVKNYILNSSDDAKVQSIPFKISADCDAKVSKYFESSIKFEDDKSLKASFRGYPLRGQSMSLPTGYVGVVLHESIVPTSDTEDRKFHVINKFKTLRYWNWDKNTGKNDKIVQALEWIDIAEVLHSPITEE</sequence>
<dbReference type="GO" id="GO:0006401">
    <property type="term" value="P:RNA catabolic process"/>
    <property type="evidence" value="ECO:0007669"/>
    <property type="project" value="InterPro"/>
</dbReference>
<dbReference type="GO" id="GO:0032299">
    <property type="term" value="C:ribonuclease H2 complex"/>
    <property type="evidence" value="ECO:0007669"/>
    <property type="project" value="InterPro"/>
</dbReference>
<dbReference type="Gene3D" id="2.40.128.680">
    <property type="match status" value="1"/>
</dbReference>
<comment type="caution">
    <text evidence="1">The sequence shown here is derived from an EMBL/GenBank/DDBJ whole genome shotgun (WGS) entry which is preliminary data.</text>
</comment>
<dbReference type="InterPro" id="IPR013924">
    <property type="entry name" value="RNase_H2_suC"/>
</dbReference>
<gene>
    <name evidence="1" type="ORF">Zmor_006671</name>
</gene>
<dbReference type="EMBL" id="JALNTZ010000002">
    <property type="protein sequence ID" value="KAJ3662316.1"/>
    <property type="molecule type" value="Genomic_DNA"/>
</dbReference>
<protein>
    <submittedName>
        <fullName evidence="1">Uncharacterized protein</fullName>
    </submittedName>
</protein>
<organism evidence="1 2">
    <name type="scientific">Zophobas morio</name>
    <dbReference type="NCBI Taxonomy" id="2755281"/>
    <lineage>
        <taxon>Eukaryota</taxon>
        <taxon>Metazoa</taxon>
        <taxon>Ecdysozoa</taxon>
        <taxon>Arthropoda</taxon>
        <taxon>Hexapoda</taxon>
        <taxon>Insecta</taxon>
        <taxon>Pterygota</taxon>
        <taxon>Neoptera</taxon>
        <taxon>Endopterygota</taxon>
        <taxon>Coleoptera</taxon>
        <taxon>Polyphaga</taxon>
        <taxon>Cucujiformia</taxon>
        <taxon>Tenebrionidae</taxon>
        <taxon>Zophobas</taxon>
    </lineage>
</organism>
<dbReference type="Pfam" id="PF08615">
    <property type="entry name" value="RNase_H2_suC"/>
    <property type="match status" value="1"/>
</dbReference>
<accession>A0AA38MMW2</accession>
<dbReference type="CDD" id="cd09271">
    <property type="entry name" value="RNase_H2-C"/>
    <property type="match status" value="1"/>
</dbReference>
<keyword evidence="2" id="KW-1185">Reference proteome</keyword>
<evidence type="ECO:0000313" key="1">
    <source>
        <dbReference type="EMBL" id="KAJ3662316.1"/>
    </source>
</evidence>
<dbReference type="PANTHER" id="PTHR47204">
    <property type="entry name" value="OS02G0168900 PROTEIN"/>
    <property type="match status" value="1"/>
</dbReference>
<dbReference type="AlphaFoldDB" id="A0AA38MMW2"/>
<evidence type="ECO:0000313" key="2">
    <source>
        <dbReference type="Proteomes" id="UP001168821"/>
    </source>
</evidence>
<reference evidence="1" key="1">
    <citation type="journal article" date="2023" name="G3 (Bethesda)">
        <title>Whole genome assemblies of Zophobas morio and Tenebrio molitor.</title>
        <authorList>
            <person name="Kaur S."/>
            <person name="Stinson S.A."/>
            <person name="diCenzo G.C."/>
        </authorList>
    </citation>
    <scope>NUCLEOTIDE SEQUENCE</scope>
    <source>
        <strain evidence="1">QUZm001</strain>
    </source>
</reference>
<proteinExistence type="predicted"/>
<dbReference type="PANTHER" id="PTHR47204:SF1">
    <property type="entry name" value="RIBONUCLEASE H2 SUBUNIT C"/>
    <property type="match status" value="1"/>
</dbReference>